<proteinExistence type="predicted"/>
<evidence type="ECO:0000313" key="1">
    <source>
        <dbReference type="EMBL" id="TYH28675.1"/>
    </source>
</evidence>
<name>A0A5D2HED9_GOSDA</name>
<dbReference type="AlphaFoldDB" id="A0A5D2HED9"/>
<keyword evidence="2" id="KW-1185">Reference proteome</keyword>
<evidence type="ECO:0000313" key="2">
    <source>
        <dbReference type="Proteomes" id="UP000323506"/>
    </source>
</evidence>
<accession>A0A5D2HED9</accession>
<gene>
    <name evidence="1" type="ORF">ES288_A02G162800v1</name>
</gene>
<protein>
    <submittedName>
        <fullName evidence="1">Uncharacterized protein</fullName>
    </submittedName>
</protein>
<sequence length="148" mass="16660">MVMVMVMVFLPSHGILLPFGFPILVEVNLERTHVILETQCRHCPQQIIPVYGLPFLPLTLIGSLASDETDELRHTFLHCLFGFFGYFCVGGEGFFHYPTHVSYGEEPILFFRRTVGYVAGRWAADGAGLVSFPSHGDGLLFYSLYELL</sequence>
<organism evidence="1 2">
    <name type="scientific">Gossypium darwinii</name>
    <name type="common">Darwin's cotton</name>
    <name type="synonym">Gossypium barbadense var. darwinii</name>
    <dbReference type="NCBI Taxonomy" id="34276"/>
    <lineage>
        <taxon>Eukaryota</taxon>
        <taxon>Viridiplantae</taxon>
        <taxon>Streptophyta</taxon>
        <taxon>Embryophyta</taxon>
        <taxon>Tracheophyta</taxon>
        <taxon>Spermatophyta</taxon>
        <taxon>Magnoliopsida</taxon>
        <taxon>eudicotyledons</taxon>
        <taxon>Gunneridae</taxon>
        <taxon>Pentapetalae</taxon>
        <taxon>rosids</taxon>
        <taxon>malvids</taxon>
        <taxon>Malvales</taxon>
        <taxon>Malvaceae</taxon>
        <taxon>Malvoideae</taxon>
        <taxon>Gossypium</taxon>
    </lineage>
</organism>
<dbReference type="EMBL" id="CM017689">
    <property type="protein sequence ID" value="TYH28675.1"/>
    <property type="molecule type" value="Genomic_DNA"/>
</dbReference>
<reference evidence="1 2" key="1">
    <citation type="submission" date="2019-06" db="EMBL/GenBank/DDBJ databases">
        <title>WGS assembly of Gossypium darwinii.</title>
        <authorList>
            <person name="Chen Z.J."/>
            <person name="Sreedasyam A."/>
            <person name="Ando A."/>
            <person name="Song Q."/>
            <person name="De L."/>
            <person name="Hulse-Kemp A."/>
            <person name="Ding M."/>
            <person name="Ye W."/>
            <person name="Kirkbride R."/>
            <person name="Jenkins J."/>
            <person name="Plott C."/>
            <person name="Lovell J."/>
            <person name="Lin Y.-M."/>
            <person name="Vaughn R."/>
            <person name="Liu B."/>
            <person name="Li W."/>
            <person name="Simpson S."/>
            <person name="Scheffler B."/>
            <person name="Saski C."/>
            <person name="Grover C."/>
            <person name="Hu G."/>
            <person name="Conover J."/>
            <person name="Carlson J."/>
            <person name="Shu S."/>
            <person name="Boston L."/>
            <person name="Williams M."/>
            <person name="Peterson D."/>
            <person name="Mcgee K."/>
            <person name="Jones D."/>
            <person name="Wendel J."/>
            <person name="Stelly D."/>
            <person name="Grimwood J."/>
            <person name="Schmutz J."/>
        </authorList>
    </citation>
    <scope>NUCLEOTIDE SEQUENCE [LARGE SCALE GENOMIC DNA]</scope>
    <source>
        <strain evidence="1">1808015.09</strain>
    </source>
</reference>
<dbReference type="Proteomes" id="UP000323506">
    <property type="component" value="Chromosome A02"/>
</dbReference>